<reference evidence="1" key="2">
    <citation type="submission" date="2023-05" db="EMBL/GenBank/DDBJ databases">
        <authorList>
            <person name="Schelkunov M.I."/>
        </authorList>
    </citation>
    <scope>NUCLEOTIDE SEQUENCE</scope>
    <source>
        <strain evidence="1">Hsosn_3</strain>
        <tissue evidence="1">Leaf</tissue>
    </source>
</reference>
<comment type="caution">
    <text evidence="1">The sequence shown here is derived from an EMBL/GenBank/DDBJ whole genome shotgun (WGS) entry which is preliminary data.</text>
</comment>
<evidence type="ECO:0000313" key="2">
    <source>
        <dbReference type="Proteomes" id="UP001237642"/>
    </source>
</evidence>
<dbReference type="InterPro" id="IPR046349">
    <property type="entry name" value="C1-like_sf"/>
</dbReference>
<dbReference type="Proteomes" id="UP001237642">
    <property type="component" value="Unassembled WGS sequence"/>
</dbReference>
<accession>A0AAD8H3V9</accession>
<protein>
    <submittedName>
        <fullName evidence="1">Uncharacterized protein</fullName>
    </submittedName>
</protein>
<sequence length="126" mass="14777">MKIKNLQEKLEDREEYLLQMKQKEEQLFKTESCAELPAYIQNRTNPQEFLKLCFNFSRDDIILLSFDNLPDYRCNVCCTPLPGEVLQFFYFSSDTDIYVCFKCARSNFSSPSRTGNLSIQLTVNTN</sequence>
<dbReference type="SUPFAM" id="SSF57889">
    <property type="entry name" value="Cysteine-rich domain"/>
    <property type="match status" value="1"/>
</dbReference>
<evidence type="ECO:0000313" key="1">
    <source>
        <dbReference type="EMBL" id="KAK1359170.1"/>
    </source>
</evidence>
<name>A0AAD8H3V9_9APIA</name>
<dbReference type="EMBL" id="JAUIZM010000010">
    <property type="protein sequence ID" value="KAK1359170.1"/>
    <property type="molecule type" value="Genomic_DNA"/>
</dbReference>
<organism evidence="1 2">
    <name type="scientific">Heracleum sosnowskyi</name>
    <dbReference type="NCBI Taxonomy" id="360622"/>
    <lineage>
        <taxon>Eukaryota</taxon>
        <taxon>Viridiplantae</taxon>
        <taxon>Streptophyta</taxon>
        <taxon>Embryophyta</taxon>
        <taxon>Tracheophyta</taxon>
        <taxon>Spermatophyta</taxon>
        <taxon>Magnoliopsida</taxon>
        <taxon>eudicotyledons</taxon>
        <taxon>Gunneridae</taxon>
        <taxon>Pentapetalae</taxon>
        <taxon>asterids</taxon>
        <taxon>campanulids</taxon>
        <taxon>Apiales</taxon>
        <taxon>Apiaceae</taxon>
        <taxon>Apioideae</taxon>
        <taxon>apioid superclade</taxon>
        <taxon>Tordylieae</taxon>
        <taxon>Tordyliinae</taxon>
        <taxon>Heracleum</taxon>
    </lineage>
</organism>
<gene>
    <name evidence="1" type="ORF">POM88_043644</name>
</gene>
<proteinExistence type="predicted"/>
<dbReference type="AlphaFoldDB" id="A0AAD8H3V9"/>
<keyword evidence="2" id="KW-1185">Reference proteome</keyword>
<reference evidence="1" key="1">
    <citation type="submission" date="2023-02" db="EMBL/GenBank/DDBJ databases">
        <title>Genome of toxic invasive species Heracleum sosnowskyi carries increased number of genes despite the absence of recent whole-genome duplications.</title>
        <authorList>
            <person name="Schelkunov M."/>
            <person name="Shtratnikova V."/>
            <person name="Makarenko M."/>
            <person name="Klepikova A."/>
            <person name="Omelchenko D."/>
            <person name="Novikova G."/>
            <person name="Obukhova E."/>
            <person name="Bogdanov V."/>
            <person name="Penin A."/>
            <person name="Logacheva M."/>
        </authorList>
    </citation>
    <scope>NUCLEOTIDE SEQUENCE</scope>
    <source>
        <strain evidence="1">Hsosn_3</strain>
        <tissue evidence="1">Leaf</tissue>
    </source>
</reference>